<gene>
    <name evidence="2" type="ORF">GOC74_05630</name>
</gene>
<evidence type="ECO:0000313" key="2">
    <source>
        <dbReference type="EMBL" id="NLV09407.1"/>
    </source>
</evidence>
<protein>
    <submittedName>
        <fullName evidence="2">Uncharacterized protein</fullName>
    </submittedName>
</protein>
<dbReference type="RefSeq" id="WP_170093277.1">
    <property type="nucleotide sequence ID" value="NZ_WOYG01000001.1"/>
</dbReference>
<dbReference type="AlphaFoldDB" id="A0A847UAY6"/>
<evidence type="ECO:0000256" key="1">
    <source>
        <dbReference type="SAM" id="Phobius"/>
    </source>
</evidence>
<organism evidence="2 3">
    <name type="scientific">Halomicrobium mukohataei</name>
    <dbReference type="NCBI Taxonomy" id="57705"/>
    <lineage>
        <taxon>Archaea</taxon>
        <taxon>Methanobacteriati</taxon>
        <taxon>Methanobacteriota</taxon>
        <taxon>Stenosarchaea group</taxon>
        <taxon>Halobacteria</taxon>
        <taxon>Halobacteriales</taxon>
        <taxon>Haloarculaceae</taxon>
        <taxon>Halomicrobium</taxon>
    </lineage>
</organism>
<feature type="transmembrane region" description="Helical" evidence="1">
    <location>
        <begin position="130"/>
        <end position="151"/>
    </location>
</feature>
<evidence type="ECO:0000313" key="3">
    <source>
        <dbReference type="Proteomes" id="UP000608662"/>
    </source>
</evidence>
<accession>A0A847UAY6</accession>
<keyword evidence="1" id="KW-0472">Membrane</keyword>
<comment type="caution">
    <text evidence="2">The sequence shown here is derived from an EMBL/GenBank/DDBJ whole genome shotgun (WGS) entry which is preliminary data.</text>
</comment>
<dbReference type="OrthoDB" id="222505at2157"/>
<keyword evidence="1" id="KW-0812">Transmembrane</keyword>
<keyword evidence="1" id="KW-1133">Transmembrane helix</keyword>
<name>A0A847UAY6_9EURY</name>
<dbReference type="Proteomes" id="UP000608662">
    <property type="component" value="Unassembled WGS sequence"/>
</dbReference>
<reference evidence="2" key="1">
    <citation type="submission" date="2019-12" db="EMBL/GenBank/DDBJ databases">
        <title>Whole-genome sequence of Halomicrobium mukohataei pws1.</title>
        <authorList>
            <person name="Verma D.K."/>
            <person name="Gopal K."/>
            <person name="Prasad E.S."/>
        </authorList>
    </citation>
    <scope>NUCLEOTIDE SEQUENCE</scope>
    <source>
        <strain evidence="2">Pws1</strain>
    </source>
</reference>
<sequence length="193" mass="20067">MTGWLDRADELLYDGEESIERVRIGEGGVVVTSHRVLVFTPGGDGANFRDVDRPNVVGVAAATSGEWAFLERAIKALVAGGVLLVAGQTVSLDSMVEGIEIGASAGQVGMGGMLGLLQTFLSLMAQLDELLTLFGALALLFGAIVLGVYAWSREAELVVSVAGDEEDLRLPAPDDAAAVAARLESVILPQGES</sequence>
<proteinExistence type="predicted"/>
<dbReference type="EMBL" id="WOYG01000001">
    <property type="protein sequence ID" value="NLV09407.1"/>
    <property type="molecule type" value="Genomic_DNA"/>
</dbReference>